<feature type="transmembrane region" description="Helical" evidence="9">
    <location>
        <begin position="311"/>
        <end position="330"/>
    </location>
</feature>
<evidence type="ECO:0000256" key="1">
    <source>
        <dbReference type="ARBA" id="ARBA00004429"/>
    </source>
</evidence>
<feature type="transmembrane region" description="Helical" evidence="9">
    <location>
        <begin position="85"/>
        <end position="110"/>
    </location>
</feature>
<dbReference type="Pfam" id="PF04143">
    <property type="entry name" value="Sulf_transp"/>
    <property type="match status" value="1"/>
</dbReference>
<name>A0A5C1E4A2_9RHOO</name>
<dbReference type="KEGG" id="otr:OTERR_02650"/>
<comment type="similarity">
    <text evidence="8">Belongs to the TsuA/YedE (TC 9.B.102) family.</text>
</comment>
<feature type="transmembrane region" description="Helical" evidence="9">
    <location>
        <begin position="162"/>
        <end position="188"/>
    </location>
</feature>
<keyword evidence="11" id="KW-1185">Reference proteome</keyword>
<evidence type="ECO:0000313" key="10">
    <source>
        <dbReference type="EMBL" id="QEL63741.1"/>
    </source>
</evidence>
<keyword evidence="6 9" id="KW-1133">Transmembrane helix</keyword>
<gene>
    <name evidence="10" type="ORF">OTERR_02650</name>
</gene>
<feature type="transmembrane region" description="Helical" evidence="9">
    <location>
        <begin position="12"/>
        <end position="36"/>
    </location>
</feature>
<accession>A0A5C1E4A2</accession>
<feature type="transmembrane region" description="Helical" evidence="9">
    <location>
        <begin position="269"/>
        <end position="290"/>
    </location>
</feature>
<dbReference type="EMBL" id="CP022579">
    <property type="protein sequence ID" value="QEL63741.1"/>
    <property type="molecule type" value="Genomic_DNA"/>
</dbReference>
<evidence type="ECO:0000256" key="4">
    <source>
        <dbReference type="ARBA" id="ARBA00022519"/>
    </source>
</evidence>
<evidence type="ECO:0000256" key="7">
    <source>
        <dbReference type="ARBA" id="ARBA00023136"/>
    </source>
</evidence>
<evidence type="ECO:0000256" key="8">
    <source>
        <dbReference type="ARBA" id="ARBA00035655"/>
    </source>
</evidence>
<dbReference type="RefSeq" id="WP_054619656.1">
    <property type="nucleotide sequence ID" value="NZ_CP022579.1"/>
</dbReference>
<sequence>MDVAHLANQVVLFGFALGALLGFATRATHFCTVGAVADVVSMGSFTRLRMWALAIAVAILGAALLETSQGLPLARSFYRLTSLPLLAFVSGGLLFGAGMVLASGCGLRSLTRAAGGNLKSLVAFLVLALSAEMTMHGILTPLRTLAQGAVSLPLPAPDAGSLLAGLGLPAENARLIAAVVIGGLFLAWSLANRDVWQPRPLLGGIAVGSLVVGGWYVTGHLGFVAEHPDTLEEAFIGTASGRPEALTFVGPLAHSLEWLSWANDGSRKVTFGIATVAGAFLGGLAQALLFREFRWEGFRDARDTARHLIGAVLMGFGGILAMGCTLGQGVSGVSTLALASFVALASIIAGAFAMLRLDLWWMERQAG</sequence>
<proteinExistence type="inferred from homology"/>
<feature type="transmembrane region" description="Helical" evidence="9">
    <location>
        <begin position="200"/>
        <end position="218"/>
    </location>
</feature>
<feature type="transmembrane region" description="Helical" evidence="9">
    <location>
        <begin position="48"/>
        <end position="65"/>
    </location>
</feature>
<evidence type="ECO:0000256" key="6">
    <source>
        <dbReference type="ARBA" id="ARBA00022989"/>
    </source>
</evidence>
<keyword evidence="7 9" id="KW-0472">Membrane</keyword>
<evidence type="ECO:0000256" key="2">
    <source>
        <dbReference type="ARBA" id="ARBA00022448"/>
    </source>
</evidence>
<dbReference type="InterPro" id="IPR007272">
    <property type="entry name" value="Sulf_transp_TsuA/YedE"/>
</dbReference>
<comment type="subcellular location">
    <subcellularLocation>
        <location evidence="1">Cell inner membrane</location>
        <topology evidence="1">Multi-pass membrane protein</topology>
    </subcellularLocation>
</comment>
<evidence type="ECO:0000256" key="9">
    <source>
        <dbReference type="SAM" id="Phobius"/>
    </source>
</evidence>
<evidence type="ECO:0000256" key="3">
    <source>
        <dbReference type="ARBA" id="ARBA00022475"/>
    </source>
</evidence>
<feature type="transmembrane region" description="Helical" evidence="9">
    <location>
        <begin position="122"/>
        <end position="142"/>
    </location>
</feature>
<dbReference type="GO" id="GO:0005886">
    <property type="term" value="C:plasma membrane"/>
    <property type="evidence" value="ECO:0007669"/>
    <property type="project" value="UniProtKB-SubCell"/>
</dbReference>
<dbReference type="Proteomes" id="UP000323671">
    <property type="component" value="Chromosome"/>
</dbReference>
<keyword evidence="2" id="KW-0813">Transport</keyword>
<keyword evidence="3" id="KW-1003">Cell membrane</keyword>
<dbReference type="PANTHER" id="PTHR30574">
    <property type="entry name" value="INNER MEMBRANE PROTEIN YEDE"/>
    <property type="match status" value="1"/>
</dbReference>
<keyword evidence="4" id="KW-0997">Cell inner membrane</keyword>
<reference evidence="10 11" key="1">
    <citation type="submission" date="2017-07" db="EMBL/GenBank/DDBJ databases">
        <title>Complete genome sequence of Oryzomicrobium terrae TPP412.</title>
        <authorList>
            <person name="Chiu L.-W."/>
            <person name="Lo K.-J."/>
            <person name="Tsai Y.-M."/>
            <person name="Lin S.-S."/>
            <person name="Kuo C.-H."/>
            <person name="Liu C.-T."/>
        </authorList>
    </citation>
    <scope>NUCLEOTIDE SEQUENCE [LARGE SCALE GENOMIC DNA]</scope>
    <source>
        <strain evidence="10 11">TPP412</strain>
    </source>
</reference>
<dbReference type="PANTHER" id="PTHR30574:SF1">
    <property type="entry name" value="SULPHUR TRANSPORT DOMAIN-CONTAINING PROTEIN"/>
    <property type="match status" value="1"/>
</dbReference>
<dbReference type="AlphaFoldDB" id="A0A5C1E4A2"/>
<organism evidence="10 11">
    <name type="scientific">Oryzomicrobium terrae</name>
    <dbReference type="NCBI Taxonomy" id="1735038"/>
    <lineage>
        <taxon>Bacteria</taxon>
        <taxon>Pseudomonadati</taxon>
        <taxon>Pseudomonadota</taxon>
        <taxon>Betaproteobacteria</taxon>
        <taxon>Rhodocyclales</taxon>
        <taxon>Rhodocyclaceae</taxon>
        <taxon>Oryzomicrobium</taxon>
    </lineage>
</organism>
<protein>
    <submittedName>
        <fullName evidence="10">Uncharacterized protein</fullName>
    </submittedName>
</protein>
<evidence type="ECO:0000256" key="5">
    <source>
        <dbReference type="ARBA" id="ARBA00022692"/>
    </source>
</evidence>
<keyword evidence="5 9" id="KW-0812">Transmembrane</keyword>
<feature type="transmembrane region" description="Helical" evidence="9">
    <location>
        <begin position="336"/>
        <end position="355"/>
    </location>
</feature>
<evidence type="ECO:0000313" key="11">
    <source>
        <dbReference type="Proteomes" id="UP000323671"/>
    </source>
</evidence>